<dbReference type="EMBL" id="JAVRRD010000041">
    <property type="protein sequence ID" value="KAK5044928.1"/>
    <property type="molecule type" value="Genomic_DNA"/>
</dbReference>
<proteinExistence type="predicted"/>
<dbReference type="PROSITE" id="PS51502">
    <property type="entry name" value="S_R_A_B_BARREL"/>
    <property type="match status" value="1"/>
</dbReference>
<dbReference type="InterPro" id="IPR011008">
    <property type="entry name" value="Dimeric_a/b-barrel"/>
</dbReference>
<organism evidence="2 3">
    <name type="scientific">Exophiala bonariae</name>
    <dbReference type="NCBI Taxonomy" id="1690606"/>
    <lineage>
        <taxon>Eukaryota</taxon>
        <taxon>Fungi</taxon>
        <taxon>Dikarya</taxon>
        <taxon>Ascomycota</taxon>
        <taxon>Pezizomycotina</taxon>
        <taxon>Eurotiomycetes</taxon>
        <taxon>Chaetothyriomycetidae</taxon>
        <taxon>Chaetothyriales</taxon>
        <taxon>Herpotrichiellaceae</taxon>
        <taxon>Exophiala</taxon>
    </lineage>
</organism>
<dbReference type="PANTHER" id="PTHR37832:SF1">
    <property type="entry name" value="STRESS-RESPONSE A_B BARREL DOMAIN-CONTAINING PROTEIN"/>
    <property type="match status" value="1"/>
</dbReference>
<name>A0AAV9MTJ8_9EURO</name>
<accession>A0AAV9MTJ8</accession>
<dbReference type="RefSeq" id="XP_064700572.1">
    <property type="nucleotide sequence ID" value="XM_064853837.1"/>
</dbReference>
<dbReference type="InterPro" id="IPR013097">
    <property type="entry name" value="Dabb"/>
</dbReference>
<reference evidence="2 3" key="1">
    <citation type="submission" date="2023-08" db="EMBL/GenBank/DDBJ databases">
        <title>Black Yeasts Isolated from many extreme environments.</title>
        <authorList>
            <person name="Coleine C."/>
            <person name="Stajich J.E."/>
            <person name="Selbmann L."/>
        </authorList>
    </citation>
    <scope>NUCLEOTIDE SEQUENCE [LARGE SCALE GENOMIC DNA]</scope>
    <source>
        <strain evidence="2 3">CCFEE 5792</strain>
    </source>
</reference>
<gene>
    <name evidence="2" type="ORF">LTR84_010300</name>
</gene>
<dbReference type="SMART" id="SM00886">
    <property type="entry name" value="Dabb"/>
    <property type="match status" value="1"/>
</dbReference>
<dbReference type="Gene3D" id="3.30.70.100">
    <property type="match status" value="1"/>
</dbReference>
<keyword evidence="3" id="KW-1185">Reference proteome</keyword>
<dbReference type="AlphaFoldDB" id="A0AAV9MTJ8"/>
<evidence type="ECO:0000313" key="3">
    <source>
        <dbReference type="Proteomes" id="UP001358417"/>
    </source>
</evidence>
<evidence type="ECO:0000259" key="1">
    <source>
        <dbReference type="PROSITE" id="PS51502"/>
    </source>
</evidence>
<dbReference type="SUPFAM" id="SSF54909">
    <property type="entry name" value="Dimeric alpha+beta barrel"/>
    <property type="match status" value="1"/>
</dbReference>
<protein>
    <recommendedName>
        <fullName evidence="1">Stress-response A/B barrel domain-containing protein</fullName>
    </recommendedName>
</protein>
<comment type="caution">
    <text evidence="2">The sequence shown here is derived from an EMBL/GenBank/DDBJ whole genome shotgun (WGS) entry which is preliminary data.</text>
</comment>
<dbReference type="GeneID" id="89978458"/>
<dbReference type="Proteomes" id="UP001358417">
    <property type="component" value="Unassembled WGS sequence"/>
</dbReference>
<dbReference type="PANTHER" id="PTHR37832">
    <property type="entry name" value="BLL2683 PROTEIN"/>
    <property type="match status" value="1"/>
</dbReference>
<evidence type="ECO:0000313" key="2">
    <source>
        <dbReference type="EMBL" id="KAK5044928.1"/>
    </source>
</evidence>
<dbReference type="Pfam" id="PF07876">
    <property type="entry name" value="Dabb"/>
    <property type="match status" value="1"/>
</dbReference>
<feature type="domain" description="Stress-response A/B barrel" evidence="1">
    <location>
        <begin position="3"/>
        <end position="81"/>
    </location>
</feature>
<sequence>MPVYHIVLFKLKPGVTEDQLSTWTKDAKALVGQIPGLSKLEINKPLPSTAHRGQGYDMALVSILEKADDVKVYAQHPAHLE</sequence>